<accession>A0ABX7Y6C9</accession>
<keyword evidence="3" id="KW-1185">Reference proteome</keyword>
<dbReference type="PANTHER" id="PTHR30336">
    <property type="entry name" value="INNER MEMBRANE PROTEIN, PROBABLE PERMEASE"/>
    <property type="match status" value="1"/>
</dbReference>
<dbReference type="Proteomes" id="UP000678513">
    <property type="component" value="Chromosome"/>
</dbReference>
<evidence type="ECO:0000313" key="2">
    <source>
        <dbReference type="EMBL" id="QUC08784.1"/>
    </source>
</evidence>
<proteinExistence type="predicted"/>
<dbReference type="CDD" id="cd06259">
    <property type="entry name" value="YdcF-like"/>
    <property type="match status" value="1"/>
</dbReference>
<dbReference type="Pfam" id="PF02698">
    <property type="entry name" value="DUF218"/>
    <property type="match status" value="1"/>
</dbReference>
<gene>
    <name evidence="2" type="ORF">J5A65_03340</name>
</gene>
<evidence type="ECO:0000259" key="1">
    <source>
        <dbReference type="Pfam" id="PF02698"/>
    </source>
</evidence>
<dbReference type="RefSeq" id="WP_212325316.1">
    <property type="nucleotide sequence ID" value="NZ_AP024463.1"/>
</dbReference>
<protein>
    <submittedName>
        <fullName evidence="2">YdcF family protein</fullName>
    </submittedName>
</protein>
<dbReference type="EMBL" id="CP072384">
    <property type="protein sequence ID" value="QUC08784.1"/>
    <property type="molecule type" value="Genomic_DNA"/>
</dbReference>
<dbReference type="PANTHER" id="PTHR30336:SF6">
    <property type="entry name" value="INTEGRAL MEMBRANE PROTEIN"/>
    <property type="match status" value="1"/>
</dbReference>
<sequence length="229" mass="24577">MSPLEKRAGGPRHRRLEVAAAVALAVTLGPVLSGVIMVASGSADRIYRAGDHVPARDVIMVLGAKADPGRPSGFLAARLNVAVDLFNSGRGKVILVTGANTAESNYETQVMEDYLIARGIPAGRIVQDVAGYDTYDSCIRARDVFGVREMTVVSQAYHLPRTITTCRSLGVDAIGVGDVTAQQNWPDRYLQGELREFPAYVKMQLDLLRGAKATQSPPSSAIQDALRRA</sequence>
<reference evidence="2 3" key="1">
    <citation type="submission" date="2021-03" db="EMBL/GenBank/DDBJ databases">
        <title>Human Oral Microbial Genomes.</title>
        <authorList>
            <person name="Johnston C.D."/>
            <person name="Chen T."/>
            <person name="Dewhirst F.E."/>
        </authorList>
    </citation>
    <scope>NUCLEOTIDE SEQUENCE [LARGE SCALE GENOMIC DNA]</scope>
    <source>
        <strain evidence="2 3">DSMZ 100122</strain>
    </source>
</reference>
<evidence type="ECO:0000313" key="3">
    <source>
        <dbReference type="Proteomes" id="UP000678513"/>
    </source>
</evidence>
<dbReference type="InterPro" id="IPR003848">
    <property type="entry name" value="DUF218"/>
</dbReference>
<name>A0ABX7Y6C9_9ACTN</name>
<dbReference type="InterPro" id="IPR051599">
    <property type="entry name" value="Cell_Envelope_Assoc"/>
</dbReference>
<organism evidence="2 3">
    <name type="scientific">Arachnia rubra</name>
    <dbReference type="NCBI Taxonomy" id="1547448"/>
    <lineage>
        <taxon>Bacteria</taxon>
        <taxon>Bacillati</taxon>
        <taxon>Actinomycetota</taxon>
        <taxon>Actinomycetes</taxon>
        <taxon>Propionibacteriales</taxon>
        <taxon>Propionibacteriaceae</taxon>
        <taxon>Arachnia</taxon>
    </lineage>
</organism>
<feature type="domain" description="DUF218" evidence="1">
    <location>
        <begin position="57"/>
        <end position="174"/>
    </location>
</feature>